<dbReference type="Gene3D" id="3.30.70.100">
    <property type="match status" value="1"/>
</dbReference>
<dbReference type="Proteomes" id="UP000785679">
    <property type="component" value="Unassembled WGS sequence"/>
</dbReference>
<dbReference type="GO" id="GO:0046872">
    <property type="term" value="F:metal ion binding"/>
    <property type="evidence" value="ECO:0007669"/>
    <property type="project" value="InterPro"/>
</dbReference>
<dbReference type="Pfam" id="PF00403">
    <property type="entry name" value="HMA"/>
    <property type="match status" value="1"/>
</dbReference>
<comment type="caution">
    <text evidence="2">The sequence shown here is derived from an EMBL/GenBank/DDBJ whole genome shotgun (WGS) entry which is preliminary data.</text>
</comment>
<name>A0A8J8T7C9_HALGN</name>
<dbReference type="EMBL" id="RRYP01003201">
    <property type="protein sequence ID" value="TNV84033.1"/>
    <property type="molecule type" value="Genomic_DNA"/>
</dbReference>
<evidence type="ECO:0000313" key="3">
    <source>
        <dbReference type="Proteomes" id="UP000785679"/>
    </source>
</evidence>
<accession>A0A8J8T7C9</accession>
<dbReference type="AlphaFoldDB" id="A0A8J8T7C9"/>
<dbReference type="CDD" id="cd00371">
    <property type="entry name" value="HMA"/>
    <property type="match status" value="1"/>
</dbReference>
<reference evidence="2" key="1">
    <citation type="submission" date="2019-06" db="EMBL/GenBank/DDBJ databases">
        <authorList>
            <person name="Zheng W."/>
        </authorList>
    </citation>
    <scope>NUCLEOTIDE SEQUENCE</scope>
    <source>
        <strain evidence="2">QDHG01</strain>
    </source>
</reference>
<evidence type="ECO:0000259" key="1">
    <source>
        <dbReference type="Pfam" id="PF00403"/>
    </source>
</evidence>
<dbReference type="InterPro" id="IPR036163">
    <property type="entry name" value="HMA_dom_sf"/>
</dbReference>
<feature type="domain" description="HMA" evidence="1">
    <location>
        <begin position="14"/>
        <end position="57"/>
    </location>
</feature>
<keyword evidence="3" id="KW-1185">Reference proteome</keyword>
<sequence length="87" mass="9754">MVDTAHSDKKFVHVFHVGMTCSGCTNAINKLMSTETSYVDSYEISLEDKTLKVVGKEGIEQQVLARLNKWATASKKELEFVSKTELQ</sequence>
<dbReference type="InterPro" id="IPR006121">
    <property type="entry name" value="HMA_dom"/>
</dbReference>
<dbReference type="SUPFAM" id="SSF55008">
    <property type="entry name" value="HMA, heavy metal-associated domain"/>
    <property type="match status" value="1"/>
</dbReference>
<dbReference type="OrthoDB" id="410583at2759"/>
<gene>
    <name evidence="2" type="ORF">FGO68_gene10467</name>
</gene>
<proteinExistence type="predicted"/>
<evidence type="ECO:0000313" key="2">
    <source>
        <dbReference type="EMBL" id="TNV84033.1"/>
    </source>
</evidence>
<organism evidence="2 3">
    <name type="scientific">Halteria grandinella</name>
    <dbReference type="NCBI Taxonomy" id="5974"/>
    <lineage>
        <taxon>Eukaryota</taxon>
        <taxon>Sar</taxon>
        <taxon>Alveolata</taxon>
        <taxon>Ciliophora</taxon>
        <taxon>Intramacronucleata</taxon>
        <taxon>Spirotrichea</taxon>
        <taxon>Stichotrichia</taxon>
        <taxon>Sporadotrichida</taxon>
        <taxon>Halteriidae</taxon>
        <taxon>Halteria</taxon>
    </lineage>
</organism>
<protein>
    <recommendedName>
        <fullName evidence="1">HMA domain-containing protein</fullName>
    </recommendedName>
</protein>